<name>S8FLS0_FOMSC</name>
<sequence>MFCARTQGGMRPHPRRLLTELICAVHRLPTQMKIWTTRKALYSYLGWRALPAASFIGSFFSATTAGSENAT</sequence>
<dbReference type="EMBL" id="KE504136">
    <property type="protein sequence ID" value="EPT02296.1"/>
    <property type="molecule type" value="Genomic_DNA"/>
</dbReference>
<reference evidence="1 2" key="1">
    <citation type="journal article" date="2012" name="Science">
        <title>The Paleozoic origin of enzymatic lignin decomposition reconstructed from 31 fungal genomes.</title>
        <authorList>
            <person name="Floudas D."/>
            <person name="Binder M."/>
            <person name="Riley R."/>
            <person name="Barry K."/>
            <person name="Blanchette R.A."/>
            <person name="Henrissat B."/>
            <person name="Martinez A.T."/>
            <person name="Otillar R."/>
            <person name="Spatafora J.W."/>
            <person name="Yadav J.S."/>
            <person name="Aerts A."/>
            <person name="Benoit I."/>
            <person name="Boyd A."/>
            <person name="Carlson A."/>
            <person name="Copeland A."/>
            <person name="Coutinho P.M."/>
            <person name="de Vries R.P."/>
            <person name="Ferreira P."/>
            <person name="Findley K."/>
            <person name="Foster B."/>
            <person name="Gaskell J."/>
            <person name="Glotzer D."/>
            <person name="Gorecki P."/>
            <person name="Heitman J."/>
            <person name="Hesse C."/>
            <person name="Hori C."/>
            <person name="Igarashi K."/>
            <person name="Jurgens J.A."/>
            <person name="Kallen N."/>
            <person name="Kersten P."/>
            <person name="Kohler A."/>
            <person name="Kuees U."/>
            <person name="Kumar T.K.A."/>
            <person name="Kuo A."/>
            <person name="LaButti K."/>
            <person name="Larrondo L.F."/>
            <person name="Lindquist E."/>
            <person name="Ling A."/>
            <person name="Lombard V."/>
            <person name="Lucas S."/>
            <person name="Lundell T."/>
            <person name="Martin R."/>
            <person name="McLaughlin D.J."/>
            <person name="Morgenstern I."/>
            <person name="Morin E."/>
            <person name="Murat C."/>
            <person name="Nagy L.G."/>
            <person name="Nolan M."/>
            <person name="Ohm R.A."/>
            <person name="Patyshakuliyeva A."/>
            <person name="Rokas A."/>
            <person name="Ruiz-Duenas F.J."/>
            <person name="Sabat G."/>
            <person name="Salamov A."/>
            <person name="Samejima M."/>
            <person name="Schmutz J."/>
            <person name="Slot J.C."/>
            <person name="St John F."/>
            <person name="Stenlid J."/>
            <person name="Sun H."/>
            <person name="Sun S."/>
            <person name="Syed K."/>
            <person name="Tsang A."/>
            <person name="Wiebenga A."/>
            <person name="Young D."/>
            <person name="Pisabarro A."/>
            <person name="Eastwood D.C."/>
            <person name="Martin F."/>
            <person name="Cullen D."/>
            <person name="Grigoriev I.V."/>
            <person name="Hibbett D.S."/>
        </authorList>
    </citation>
    <scope>NUCLEOTIDE SEQUENCE</scope>
    <source>
        <strain evidence="2">FP-58527</strain>
    </source>
</reference>
<gene>
    <name evidence="1" type="ORF">FOMPIDRAFT_1022919</name>
</gene>
<dbReference type="InParanoid" id="S8FLS0"/>
<evidence type="ECO:0000313" key="2">
    <source>
        <dbReference type="Proteomes" id="UP000015241"/>
    </source>
</evidence>
<accession>S8FLS0</accession>
<keyword evidence="2" id="KW-1185">Reference proteome</keyword>
<organism evidence="1 2">
    <name type="scientific">Fomitopsis schrenkii</name>
    <name type="common">Brown rot fungus</name>
    <dbReference type="NCBI Taxonomy" id="2126942"/>
    <lineage>
        <taxon>Eukaryota</taxon>
        <taxon>Fungi</taxon>
        <taxon>Dikarya</taxon>
        <taxon>Basidiomycota</taxon>
        <taxon>Agaricomycotina</taxon>
        <taxon>Agaricomycetes</taxon>
        <taxon>Polyporales</taxon>
        <taxon>Fomitopsis</taxon>
    </lineage>
</organism>
<evidence type="ECO:0000313" key="1">
    <source>
        <dbReference type="EMBL" id="EPT02296.1"/>
    </source>
</evidence>
<proteinExistence type="predicted"/>
<dbReference type="Proteomes" id="UP000015241">
    <property type="component" value="Unassembled WGS sequence"/>
</dbReference>
<dbReference type="HOGENOM" id="CLU_2740044_0_0_1"/>
<protein>
    <submittedName>
        <fullName evidence="1">Uncharacterized protein</fullName>
    </submittedName>
</protein>
<dbReference type="AlphaFoldDB" id="S8FLS0"/>